<comment type="caution">
    <text evidence="2">The sequence shown here is derived from an EMBL/GenBank/DDBJ whole genome shotgun (WGS) entry which is preliminary data.</text>
</comment>
<evidence type="ECO:0000256" key="1">
    <source>
        <dbReference type="SAM" id="MobiDB-lite"/>
    </source>
</evidence>
<reference evidence="2" key="1">
    <citation type="journal article" date="2023" name="Mol. Phylogenet. Evol.">
        <title>Genome-scale phylogeny and comparative genomics of the fungal order Sordariales.</title>
        <authorList>
            <person name="Hensen N."/>
            <person name="Bonometti L."/>
            <person name="Westerberg I."/>
            <person name="Brannstrom I.O."/>
            <person name="Guillou S."/>
            <person name="Cros-Aarteil S."/>
            <person name="Calhoun S."/>
            <person name="Haridas S."/>
            <person name="Kuo A."/>
            <person name="Mondo S."/>
            <person name="Pangilinan J."/>
            <person name="Riley R."/>
            <person name="LaButti K."/>
            <person name="Andreopoulos B."/>
            <person name="Lipzen A."/>
            <person name="Chen C."/>
            <person name="Yan M."/>
            <person name="Daum C."/>
            <person name="Ng V."/>
            <person name="Clum A."/>
            <person name="Steindorff A."/>
            <person name="Ohm R.A."/>
            <person name="Martin F."/>
            <person name="Silar P."/>
            <person name="Natvig D.O."/>
            <person name="Lalanne C."/>
            <person name="Gautier V."/>
            <person name="Ament-Velasquez S.L."/>
            <person name="Kruys A."/>
            <person name="Hutchinson M.I."/>
            <person name="Powell A.J."/>
            <person name="Barry K."/>
            <person name="Miller A.N."/>
            <person name="Grigoriev I.V."/>
            <person name="Debuchy R."/>
            <person name="Gladieux P."/>
            <person name="Hiltunen Thoren M."/>
            <person name="Johannesson H."/>
        </authorList>
    </citation>
    <scope>NUCLEOTIDE SEQUENCE</scope>
    <source>
        <strain evidence="2">CBS 141.50</strain>
    </source>
</reference>
<feature type="compositionally biased region" description="Polar residues" evidence="1">
    <location>
        <begin position="218"/>
        <end position="236"/>
    </location>
</feature>
<feature type="compositionally biased region" description="Basic and acidic residues" evidence="1">
    <location>
        <begin position="86"/>
        <end position="103"/>
    </location>
</feature>
<feature type="compositionally biased region" description="Basic and acidic residues" evidence="1">
    <location>
        <begin position="166"/>
        <end position="175"/>
    </location>
</feature>
<feature type="compositionally biased region" description="Polar residues" evidence="1">
    <location>
        <begin position="63"/>
        <end position="81"/>
    </location>
</feature>
<keyword evidence="3" id="KW-1185">Reference proteome</keyword>
<dbReference type="AlphaFoldDB" id="A0AAN6ZIC3"/>
<dbReference type="EMBL" id="MU853659">
    <property type="protein sequence ID" value="KAK4139522.1"/>
    <property type="molecule type" value="Genomic_DNA"/>
</dbReference>
<gene>
    <name evidence="2" type="ORF">C8A04DRAFT_32968</name>
</gene>
<evidence type="ECO:0000313" key="2">
    <source>
        <dbReference type="EMBL" id="KAK4139522.1"/>
    </source>
</evidence>
<feature type="region of interest" description="Disordered" evidence="1">
    <location>
        <begin position="1"/>
        <end position="107"/>
    </location>
</feature>
<dbReference type="Proteomes" id="UP001302676">
    <property type="component" value="Unassembled WGS sequence"/>
</dbReference>
<evidence type="ECO:0000313" key="3">
    <source>
        <dbReference type="Proteomes" id="UP001302676"/>
    </source>
</evidence>
<reference evidence="2" key="2">
    <citation type="submission" date="2023-05" db="EMBL/GenBank/DDBJ databases">
        <authorList>
            <consortium name="Lawrence Berkeley National Laboratory"/>
            <person name="Steindorff A."/>
            <person name="Hensen N."/>
            <person name="Bonometti L."/>
            <person name="Westerberg I."/>
            <person name="Brannstrom I.O."/>
            <person name="Guillou S."/>
            <person name="Cros-Aarteil S."/>
            <person name="Calhoun S."/>
            <person name="Haridas S."/>
            <person name="Kuo A."/>
            <person name="Mondo S."/>
            <person name="Pangilinan J."/>
            <person name="Riley R."/>
            <person name="Labutti K."/>
            <person name="Andreopoulos B."/>
            <person name="Lipzen A."/>
            <person name="Chen C."/>
            <person name="Yanf M."/>
            <person name="Daum C."/>
            <person name="Ng V."/>
            <person name="Clum A."/>
            <person name="Ohm R."/>
            <person name="Martin F."/>
            <person name="Silar P."/>
            <person name="Natvig D."/>
            <person name="Lalanne C."/>
            <person name="Gautier V."/>
            <person name="Ament-Velasquez S.L."/>
            <person name="Kruys A."/>
            <person name="Hutchinson M.I."/>
            <person name="Powell A.J."/>
            <person name="Barry K."/>
            <person name="Miller A.N."/>
            <person name="Grigoriev I.V."/>
            <person name="Debuchy R."/>
            <person name="Gladieux P."/>
            <person name="Thoren M.H."/>
            <person name="Johannesson H."/>
        </authorList>
    </citation>
    <scope>NUCLEOTIDE SEQUENCE</scope>
    <source>
        <strain evidence="2">CBS 141.50</strain>
    </source>
</reference>
<feature type="compositionally biased region" description="Polar residues" evidence="1">
    <location>
        <begin position="140"/>
        <end position="151"/>
    </location>
</feature>
<name>A0AAN6ZIC3_9PEZI</name>
<feature type="compositionally biased region" description="Polar residues" evidence="1">
    <location>
        <begin position="263"/>
        <end position="274"/>
    </location>
</feature>
<sequence>MSVVGQRKTPDCSSGRMPPLVVSRVPLNAATAPPLAVPKQPGRKRKQKHHEQNATNHERPEGLQSTTPSSILGAPNFNTVPWNRPAVEDLNSKGKREGTHFERMPTPVSVDIPSEEAVVKVLPTTEHTQTHCSSRFALSPSATDTETSYKSSVEENIDVRPLTMGDTDKGDNGDETKEDNDGDDGNVESSVSNHESDDEEKLLEKEGMTNHVEHQRRMQAQQDRNTDNNIKTTTDESGNGLRRSRRLLNHRQQPPPQPETKHNSAPVTSVQVHNVGSKGPRPKKATDQEPPQPELGPVGRSPMTMADWEIAPGILHRGSGRDTENIAFSSSYLAQAHTVAVADGTTFQVVRISPGTTLRWAADENMVRLCSVARGVVRVSLCFPQAVDSPRASDIKEFSIGPDGMWKVTWGAGCTLVNPFYEGVVLHITTLVEDRV</sequence>
<dbReference type="GeneID" id="87818891"/>
<organism evidence="2 3">
    <name type="scientific">Dichotomopilus funicola</name>
    <dbReference type="NCBI Taxonomy" id="1934379"/>
    <lineage>
        <taxon>Eukaryota</taxon>
        <taxon>Fungi</taxon>
        <taxon>Dikarya</taxon>
        <taxon>Ascomycota</taxon>
        <taxon>Pezizomycotina</taxon>
        <taxon>Sordariomycetes</taxon>
        <taxon>Sordariomycetidae</taxon>
        <taxon>Sordariales</taxon>
        <taxon>Chaetomiaceae</taxon>
        <taxon>Dichotomopilus</taxon>
    </lineage>
</organism>
<feature type="region of interest" description="Disordered" evidence="1">
    <location>
        <begin position="124"/>
        <end position="200"/>
    </location>
</feature>
<feature type="compositionally biased region" description="Basic and acidic residues" evidence="1">
    <location>
        <begin position="50"/>
        <end position="61"/>
    </location>
</feature>
<proteinExistence type="predicted"/>
<accession>A0AAN6ZIC3</accession>
<feature type="region of interest" description="Disordered" evidence="1">
    <location>
        <begin position="213"/>
        <end position="303"/>
    </location>
</feature>
<dbReference type="RefSeq" id="XP_062632893.1">
    <property type="nucleotide sequence ID" value="XM_062782278.1"/>
</dbReference>
<protein>
    <submittedName>
        <fullName evidence="2">Uncharacterized protein</fullName>
    </submittedName>
</protein>
<feature type="compositionally biased region" description="Acidic residues" evidence="1">
    <location>
        <begin position="176"/>
        <end position="186"/>
    </location>
</feature>